<dbReference type="eggNOG" id="ENOG502T8RE">
    <property type="taxonomic scope" value="Eukaryota"/>
</dbReference>
<evidence type="ECO:0000313" key="2">
    <source>
        <dbReference type="EMBL" id="EMF14324.1"/>
    </source>
</evidence>
<dbReference type="HOGENOM" id="CLU_1788350_0_0_1"/>
<dbReference type="Proteomes" id="UP000016931">
    <property type="component" value="Unassembled WGS sequence"/>
</dbReference>
<feature type="signal peptide" evidence="1">
    <location>
        <begin position="1"/>
        <end position="22"/>
    </location>
</feature>
<dbReference type="GeneID" id="27898315"/>
<dbReference type="OMA" id="RCKSWIC"/>
<sequence>MRTSNLFPHLLTTTLLTSTASADFFVSNTSVCMGARPFFSQCTRGVKVLSNISNNTADPSPFSCSHLIHAEDNNYIHNGTMAPVRGDPYPSSVGGVCGSGQLNFVRDWESGEYVVNDLQGNVVGNCVAEKNVTDPEMHVRCSQWVGMLYFATAFRCKSWICG</sequence>
<dbReference type="OrthoDB" id="3621537at2759"/>
<accession>M3D8V2</accession>
<evidence type="ECO:0000256" key="1">
    <source>
        <dbReference type="SAM" id="SignalP"/>
    </source>
</evidence>
<keyword evidence="3" id="KW-1185">Reference proteome</keyword>
<name>M3D8V2_SPHMS</name>
<protein>
    <recommendedName>
        <fullName evidence="4">Cyanovirin-N domain-containing protein</fullName>
    </recommendedName>
</protein>
<keyword evidence="1" id="KW-0732">Signal</keyword>
<reference evidence="2 3" key="1">
    <citation type="journal article" date="2012" name="PLoS Pathog.">
        <title>Diverse lifestyles and strategies of plant pathogenesis encoded in the genomes of eighteen Dothideomycetes fungi.</title>
        <authorList>
            <person name="Ohm R.A."/>
            <person name="Feau N."/>
            <person name="Henrissat B."/>
            <person name="Schoch C.L."/>
            <person name="Horwitz B.A."/>
            <person name="Barry K.W."/>
            <person name="Condon B.J."/>
            <person name="Copeland A.C."/>
            <person name="Dhillon B."/>
            <person name="Glaser F."/>
            <person name="Hesse C.N."/>
            <person name="Kosti I."/>
            <person name="LaButti K."/>
            <person name="Lindquist E.A."/>
            <person name="Lucas S."/>
            <person name="Salamov A.A."/>
            <person name="Bradshaw R.E."/>
            <person name="Ciuffetti L."/>
            <person name="Hamelin R.C."/>
            <person name="Kema G.H.J."/>
            <person name="Lawrence C."/>
            <person name="Scott J.A."/>
            <person name="Spatafora J.W."/>
            <person name="Turgeon B.G."/>
            <person name="de Wit P.J.G.M."/>
            <person name="Zhong S."/>
            <person name="Goodwin S.B."/>
            <person name="Grigoriev I.V."/>
        </authorList>
    </citation>
    <scope>NUCLEOTIDE SEQUENCE [LARGE SCALE GENOMIC DNA]</scope>
    <source>
        <strain evidence="2 3">SO2202</strain>
    </source>
</reference>
<organism evidence="2 3">
    <name type="scientific">Sphaerulina musiva (strain SO2202)</name>
    <name type="common">Poplar stem canker fungus</name>
    <name type="synonym">Septoria musiva</name>
    <dbReference type="NCBI Taxonomy" id="692275"/>
    <lineage>
        <taxon>Eukaryota</taxon>
        <taxon>Fungi</taxon>
        <taxon>Dikarya</taxon>
        <taxon>Ascomycota</taxon>
        <taxon>Pezizomycotina</taxon>
        <taxon>Dothideomycetes</taxon>
        <taxon>Dothideomycetidae</taxon>
        <taxon>Mycosphaerellales</taxon>
        <taxon>Mycosphaerellaceae</taxon>
        <taxon>Sphaerulina</taxon>
    </lineage>
</organism>
<evidence type="ECO:0000313" key="3">
    <source>
        <dbReference type="Proteomes" id="UP000016931"/>
    </source>
</evidence>
<gene>
    <name evidence="2" type="ORF">SEPMUDRAFT_115602</name>
</gene>
<feature type="chain" id="PRO_5004033152" description="Cyanovirin-N domain-containing protein" evidence="1">
    <location>
        <begin position="23"/>
        <end position="162"/>
    </location>
</feature>
<dbReference type="RefSeq" id="XP_016762445.1">
    <property type="nucleotide sequence ID" value="XM_016901178.1"/>
</dbReference>
<evidence type="ECO:0008006" key="4">
    <source>
        <dbReference type="Google" id="ProtNLM"/>
    </source>
</evidence>
<dbReference type="EMBL" id="KB456262">
    <property type="protein sequence ID" value="EMF14324.1"/>
    <property type="molecule type" value="Genomic_DNA"/>
</dbReference>
<proteinExistence type="predicted"/>
<dbReference type="AlphaFoldDB" id="M3D8V2"/>